<dbReference type="EMBL" id="QQBB01000006">
    <property type="protein sequence ID" value="RDI58061.1"/>
    <property type="molecule type" value="Genomic_DNA"/>
</dbReference>
<name>A0A370HIN5_9HYPH</name>
<dbReference type="AlphaFoldDB" id="A0A370HIN5"/>
<protein>
    <submittedName>
        <fullName evidence="2">Uncharacterized protein DUF1127</fullName>
    </submittedName>
</protein>
<evidence type="ECO:0000313" key="2">
    <source>
        <dbReference type="EMBL" id="RDI58061.1"/>
    </source>
</evidence>
<sequence>MVGSIGSATSLSGRVLVQWVSRTGRELVRNLRQRHEIKALTELDDRMLKDIGLTRGDVQGALSESLLHNPSMVLVRSAERHSRAERAVPPARPVRPVVPLVTRSVRASV</sequence>
<feature type="domain" description="YjiS-like" evidence="1">
    <location>
        <begin position="29"/>
        <end position="58"/>
    </location>
</feature>
<dbReference type="OrthoDB" id="7861975at2"/>
<dbReference type="Pfam" id="PF06568">
    <property type="entry name" value="YjiS-like"/>
    <property type="match status" value="1"/>
</dbReference>
<organism evidence="2 3">
    <name type="scientific">Microvirga subterranea</name>
    <dbReference type="NCBI Taxonomy" id="186651"/>
    <lineage>
        <taxon>Bacteria</taxon>
        <taxon>Pseudomonadati</taxon>
        <taxon>Pseudomonadota</taxon>
        <taxon>Alphaproteobacteria</taxon>
        <taxon>Hyphomicrobiales</taxon>
        <taxon>Methylobacteriaceae</taxon>
        <taxon>Microvirga</taxon>
    </lineage>
</organism>
<comment type="caution">
    <text evidence="2">The sequence shown here is derived from an EMBL/GenBank/DDBJ whole genome shotgun (WGS) entry which is preliminary data.</text>
</comment>
<reference evidence="2 3" key="1">
    <citation type="submission" date="2018-07" db="EMBL/GenBank/DDBJ databases">
        <title>Genomic Encyclopedia of Type Strains, Phase IV (KMG-IV): sequencing the most valuable type-strain genomes for metagenomic binning, comparative biology and taxonomic classification.</title>
        <authorList>
            <person name="Goeker M."/>
        </authorList>
    </citation>
    <scope>NUCLEOTIDE SEQUENCE [LARGE SCALE GENOMIC DNA]</scope>
    <source>
        <strain evidence="2 3">DSM 14364</strain>
    </source>
</reference>
<dbReference type="InterPro" id="IPR009506">
    <property type="entry name" value="YjiS-like"/>
</dbReference>
<evidence type="ECO:0000313" key="3">
    <source>
        <dbReference type="Proteomes" id="UP000254925"/>
    </source>
</evidence>
<keyword evidence="3" id="KW-1185">Reference proteome</keyword>
<dbReference type="RefSeq" id="WP_114771270.1">
    <property type="nucleotide sequence ID" value="NZ_QQBB01000006.1"/>
</dbReference>
<dbReference type="Proteomes" id="UP000254925">
    <property type="component" value="Unassembled WGS sequence"/>
</dbReference>
<proteinExistence type="predicted"/>
<accession>A0A370HIN5</accession>
<gene>
    <name evidence="2" type="ORF">DES45_106375</name>
</gene>
<evidence type="ECO:0000259" key="1">
    <source>
        <dbReference type="Pfam" id="PF06568"/>
    </source>
</evidence>